<sequence length="115" mass="14260">MTKQERLLSEIIALHDRNLELIIDKSDSARSLLLQSLFDRQIQEYIHLNYHIPIETYDNYMYRLNSMIIHHPNDFDRHKNLSDKNRFLSEREYYRFKFFFLKFLYLYSNNVDQSF</sequence>
<protein>
    <submittedName>
        <fullName evidence="2">Uncharacterized protein</fullName>
    </submittedName>
</protein>
<evidence type="ECO:0000313" key="3">
    <source>
        <dbReference type="Proteomes" id="UP000663833"/>
    </source>
</evidence>
<organism evidence="2 3">
    <name type="scientific">Rotaria socialis</name>
    <dbReference type="NCBI Taxonomy" id="392032"/>
    <lineage>
        <taxon>Eukaryota</taxon>
        <taxon>Metazoa</taxon>
        <taxon>Spiralia</taxon>
        <taxon>Gnathifera</taxon>
        <taxon>Rotifera</taxon>
        <taxon>Eurotatoria</taxon>
        <taxon>Bdelloidea</taxon>
        <taxon>Philodinida</taxon>
        <taxon>Philodinidae</taxon>
        <taxon>Rotaria</taxon>
    </lineage>
</organism>
<dbReference type="EMBL" id="CAJNYD010003570">
    <property type="protein sequence ID" value="CAF3520540.1"/>
    <property type="molecule type" value="Genomic_DNA"/>
</dbReference>
<dbReference type="EMBL" id="CAJNYU010001035">
    <property type="protein sequence ID" value="CAF3406406.1"/>
    <property type="molecule type" value="Genomic_DNA"/>
</dbReference>
<evidence type="ECO:0000313" key="2">
    <source>
        <dbReference type="EMBL" id="CAF3520540.1"/>
    </source>
</evidence>
<accession>A0A818IIU1</accession>
<proteinExistence type="predicted"/>
<dbReference type="AlphaFoldDB" id="A0A818IIU1"/>
<name>A0A818IIU1_9BILA</name>
<evidence type="ECO:0000313" key="1">
    <source>
        <dbReference type="EMBL" id="CAF3406406.1"/>
    </source>
</evidence>
<dbReference type="Proteomes" id="UP000663833">
    <property type="component" value="Unassembled WGS sequence"/>
</dbReference>
<gene>
    <name evidence="1" type="ORF">FME351_LOCUS9557</name>
    <name evidence="2" type="ORF">LUA448_LOCUS26408</name>
</gene>
<comment type="caution">
    <text evidence="2">The sequence shown here is derived from an EMBL/GenBank/DDBJ whole genome shotgun (WGS) entry which is preliminary data.</text>
</comment>
<dbReference type="Proteomes" id="UP000663869">
    <property type="component" value="Unassembled WGS sequence"/>
</dbReference>
<reference evidence="2" key="1">
    <citation type="submission" date="2021-02" db="EMBL/GenBank/DDBJ databases">
        <authorList>
            <person name="Nowell W R."/>
        </authorList>
    </citation>
    <scope>NUCLEOTIDE SEQUENCE</scope>
</reference>